<dbReference type="RefSeq" id="WP_343064981.1">
    <property type="nucleotide sequence ID" value="NZ_JACHJO010000006.1"/>
</dbReference>
<accession>A0A841IUN1</accession>
<organism evidence="2 3">
    <name type="scientific">Nocardiopsis algeriensis</name>
    <dbReference type="NCBI Taxonomy" id="1478215"/>
    <lineage>
        <taxon>Bacteria</taxon>
        <taxon>Bacillati</taxon>
        <taxon>Actinomycetota</taxon>
        <taxon>Actinomycetes</taxon>
        <taxon>Streptosporangiales</taxon>
        <taxon>Nocardiopsidaceae</taxon>
        <taxon>Nocardiopsis</taxon>
    </lineage>
</organism>
<evidence type="ECO:0000313" key="3">
    <source>
        <dbReference type="Proteomes" id="UP000536604"/>
    </source>
</evidence>
<name>A0A841IUN1_9ACTN</name>
<dbReference type="InterPro" id="IPR054186">
    <property type="entry name" value="DUF6891"/>
</dbReference>
<proteinExistence type="predicted"/>
<dbReference type="AlphaFoldDB" id="A0A841IUN1"/>
<keyword evidence="3" id="KW-1185">Reference proteome</keyword>
<gene>
    <name evidence="2" type="ORF">FHS13_002207</name>
</gene>
<protein>
    <recommendedName>
        <fullName evidence="1">DUF6891 domain-containing protein</fullName>
    </recommendedName>
</protein>
<dbReference type="EMBL" id="JACHJO010000006">
    <property type="protein sequence ID" value="MBB6120255.1"/>
    <property type="molecule type" value="Genomic_DNA"/>
</dbReference>
<evidence type="ECO:0000259" key="1">
    <source>
        <dbReference type="Pfam" id="PF21831"/>
    </source>
</evidence>
<comment type="caution">
    <text evidence="2">The sequence shown here is derived from an EMBL/GenBank/DDBJ whole genome shotgun (WGS) entry which is preliminary data.</text>
</comment>
<evidence type="ECO:0000313" key="2">
    <source>
        <dbReference type="EMBL" id="MBB6120255.1"/>
    </source>
</evidence>
<dbReference type="Pfam" id="PF21831">
    <property type="entry name" value="DUF6891"/>
    <property type="match status" value="1"/>
</dbReference>
<reference evidence="2 3" key="1">
    <citation type="submission" date="2020-08" db="EMBL/GenBank/DDBJ databases">
        <title>Genomic Encyclopedia of Type Strains, Phase III (KMG-III): the genomes of soil and plant-associated and newly described type strains.</title>
        <authorList>
            <person name="Whitman W."/>
        </authorList>
    </citation>
    <scope>NUCLEOTIDE SEQUENCE [LARGE SCALE GENOMIC DNA]</scope>
    <source>
        <strain evidence="2 3">CECT 8712</strain>
    </source>
</reference>
<dbReference type="Proteomes" id="UP000536604">
    <property type="component" value="Unassembled WGS sequence"/>
</dbReference>
<feature type="domain" description="DUF6891" evidence="1">
    <location>
        <begin position="16"/>
        <end position="197"/>
    </location>
</feature>
<sequence>MPRTAADAPDPAASDLLATLRRNLATRVASGRGGYVELLDQARRDLADLADPDEPEDVRAALPGLVASALAGHARRGRRRPSRTDTERLTRAFRALDACGITAREEFRCCSTCARAELGDVAEAAGARGYAFYHWQDAEVAAAGGALAVGFESRHPLRRAAVGEEVAEVLRAHGLTVHWDGDPDRRLEIAMDWDRRRHGRLAAFPEPEDPSEPRLTVAFTNPGPYRLPGWLTRYEGRVAVSDLARMVLPWLPAGVVAAVTGAGGTEARIERDFGFLRVAGGPDLPRDRVEEHLGRWAVCGTWPPPASPDRGGVLDVTYFDASGEGSVDSPEPMDGTAARDLLYRLTPVEGTFAVFTAHTGAVVQMMWESGMRLWMEELSDGGSAAGRHVSLPEAEEVVRVLDAEGRSALADLGELSPPAW</sequence>